<reference evidence="7 8" key="1">
    <citation type="journal article" date="2018" name="Sci. Data">
        <title>The draft genome sequence of cork oak.</title>
        <authorList>
            <person name="Ramos A.M."/>
            <person name="Usie A."/>
            <person name="Barbosa P."/>
            <person name="Barros P.M."/>
            <person name="Capote T."/>
            <person name="Chaves I."/>
            <person name="Simoes F."/>
            <person name="Abreu I."/>
            <person name="Carrasquinho I."/>
            <person name="Faro C."/>
            <person name="Guimaraes J.B."/>
            <person name="Mendonca D."/>
            <person name="Nobrega F."/>
            <person name="Rodrigues L."/>
            <person name="Saibo N.J.M."/>
            <person name="Varela M.C."/>
            <person name="Egas C."/>
            <person name="Matos J."/>
            <person name="Miguel C.M."/>
            <person name="Oliveira M.M."/>
            <person name="Ricardo C.P."/>
            <person name="Goncalves S."/>
        </authorList>
    </citation>
    <scope>NUCLEOTIDE SEQUENCE [LARGE SCALE GENOMIC DNA]</scope>
    <source>
        <strain evidence="8">cv. HL8</strain>
    </source>
</reference>
<feature type="domain" description="Nudix hydrolase" evidence="6">
    <location>
        <begin position="20"/>
        <end position="152"/>
    </location>
</feature>
<comment type="cofactor">
    <cofactor evidence="1">
        <name>Mg(2+)</name>
        <dbReference type="ChEBI" id="CHEBI:18420"/>
    </cofactor>
</comment>
<dbReference type="PROSITE" id="PS00893">
    <property type="entry name" value="NUDIX_BOX"/>
    <property type="match status" value="1"/>
</dbReference>
<dbReference type="GO" id="GO:0046872">
    <property type="term" value="F:metal ion binding"/>
    <property type="evidence" value="ECO:0007669"/>
    <property type="project" value="UniProtKB-KW"/>
</dbReference>
<dbReference type="GO" id="GO:0016462">
    <property type="term" value="F:pyrophosphatase activity"/>
    <property type="evidence" value="ECO:0007669"/>
    <property type="project" value="InterPro"/>
</dbReference>
<dbReference type="EMBL" id="PKMF04000200">
    <property type="protein sequence ID" value="KAK7843556.1"/>
    <property type="molecule type" value="Genomic_DNA"/>
</dbReference>
<dbReference type="InterPro" id="IPR015797">
    <property type="entry name" value="NUDIX_hydrolase-like_dom_sf"/>
</dbReference>
<dbReference type="Proteomes" id="UP000237347">
    <property type="component" value="Unassembled WGS sequence"/>
</dbReference>
<proteinExistence type="inferred from homology"/>
<dbReference type="InterPro" id="IPR020084">
    <property type="entry name" value="NUDIX_hydrolase_CS"/>
</dbReference>
<gene>
    <name evidence="7" type="primary">NUDT16_0</name>
    <name evidence="7" type="ORF">CFP56_012180</name>
</gene>
<keyword evidence="5" id="KW-0460">Magnesium</keyword>
<dbReference type="SUPFAM" id="SSF55811">
    <property type="entry name" value="Nudix"/>
    <property type="match status" value="1"/>
</dbReference>
<comment type="caution">
    <text evidence="7">The sequence shown here is derived from an EMBL/GenBank/DDBJ whole genome shotgun (WGS) entry which is preliminary data.</text>
</comment>
<keyword evidence="8" id="KW-1185">Reference proteome</keyword>
<dbReference type="Gramene" id="rna-CFP56_51675">
    <property type="protein sequence ID" value="cds-POE52538.1"/>
    <property type="gene ID" value="gene-CFP56_51675"/>
</dbReference>
<evidence type="ECO:0000313" key="7">
    <source>
        <dbReference type="EMBL" id="KAK7843556.1"/>
    </source>
</evidence>
<dbReference type="PROSITE" id="PS51462">
    <property type="entry name" value="NUDIX"/>
    <property type="match status" value="1"/>
</dbReference>
<dbReference type="Pfam" id="PF00293">
    <property type="entry name" value="NUDIX"/>
    <property type="match status" value="1"/>
</dbReference>
<evidence type="ECO:0000256" key="1">
    <source>
        <dbReference type="ARBA" id="ARBA00001946"/>
    </source>
</evidence>
<protein>
    <submittedName>
        <fullName evidence="7">Nudix hydrolase 16</fullName>
    </submittedName>
</protein>
<evidence type="ECO:0000259" key="6">
    <source>
        <dbReference type="PROSITE" id="PS51462"/>
    </source>
</evidence>
<dbReference type="CDD" id="cd04666">
    <property type="entry name" value="NUDIX_DIPP2_like_Nudt4"/>
    <property type="match status" value="1"/>
</dbReference>
<keyword evidence="4 7" id="KW-0378">Hydrolase</keyword>
<dbReference type="Gramene" id="rna-CFP56_51677">
    <property type="protein sequence ID" value="cds-POE52540.1"/>
    <property type="gene ID" value="gene-CFP56_51677"/>
</dbReference>
<dbReference type="PANTHER" id="PTHR12629">
    <property type="entry name" value="DIPHOSPHOINOSITOL POLYPHOSPHATE PHOSPHOHYDROLASE"/>
    <property type="match status" value="1"/>
</dbReference>
<dbReference type="PANTHER" id="PTHR12629:SF0">
    <property type="entry name" value="DIPHOSPHOINOSITOL-POLYPHOSPHATE DIPHOSPHATASE"/>
    <property type="match status" value="1"/>
</dbReference>
<sequence length="161" mass="18424">MFGALKLTEQIFYRCIPFRYRDSDVSGNSNSEKIVEVLMINSTSGPGLLFTKGGWENDEAVQEAAVREAIEEAGVQGELMDFLGYYPFKSKTHQDEFYPEGSCKAAMFALLVKEELESWPEQSTRNRTWLIVPEALDRCWHPWMRDALENGFSKWPAGKDI</sequence>
<name>A0AAW0KY03_QUESU</name>
<dbReference type="AlphaFoldDB" id="A0AAW0KY03"/>
<evidence type="ECO:0000256" key="5">
    <source>
        <dbReference type="ARBA" id="ARBA00022842"/>
    </source>
</evidence>
<accession>A0AAW0KY03</accession>
<dbReference type="Gene3D" id="3.90.79.10">
    <property type="entry name" value="Nucleoside Triphosphate Pyrophosphohydrolase"/>
    <property type="match status" value="1"/>
</dbReference>
<evidence type="ECO:0000313" key="8">
    <source>
        <dbReference type="Proteomes" id="UP000237347"/>
    </source>
</evidence>
<comment type="similarity">
    <text evidence="2">Belongs to the Nudix hydrolase family.</text>
</comment>
<dbReference type="InterPro" id="IPR047198">
    <property type="entry name" value="DDP-like_NUDIX"/>
</dbReference>
<keyword evidence="3" id="KW-0479">Metal-binding</keyword>
<dbReference type="GO" id="GO:0005737">
    <property type="term" value="C:cytoplasm"/>
    <property type="evidence" value="ECO:0007669"/>
    <property type="project" value="TreeGrafter"/>
</dbReference>
<dbReference type="InterPro" id="IPR000086">
    <property type="entry name" value="NUDIX_hydrolase_dom"/>
</dbReference>
<evidence type="ECO:0000256" key="2">
    <source>
        <dbReference type="ARBA" id="ARBA00005582"/>
    </source>
</evidence>
<evidence type="ECO:0000256" key="3">
    <source>
        <dbReference type="ARBA" id="ARBA00022723"/>
    </source>
</evidence>
<evidence type="ECO:0000256" key="4">
    <source>
        <dbReference type="ARBA" id="ARBA00022801"/>
    </source>
</evidence>
<organism evidence="7 8">
    <name type="scientific">Quercus suber</name>
    <name type="common">Cork oak</name>
    <dbReference type="NCBI Taxonomy" id="58331"/>
    <lineage>
        <taxon>Eukaryota</taxon>
        <taxon>Viridiplantae</taxon>
        <taxon>Streptophyta</taxon>
        <taxon>Embryophyta</taxon>
        <taxon>Tracheophyta</taxon>
        <taxon>Spermatophyta</taxon>
        <taxon>Magnoliopsida</taxon>
        <taxon>eudicotyledons</taxon>
        <taxon>Gunneridae</taxon>
        <taxon>Pentapetalae</taxon>
        <taxon>rosids</taxon>
        <taxon>fabids</taxon>
        <taxon>Fagales</taxon>
        <taxon>Fagaceae</taxon>
        <taxon>Quercus</taxon>
    </lineage>
</organism>
<dbReference type="GO" id="GO:0005634">
    <property type="term" value="C:nucleus"/>
    <property type="evidence" value="ECO:0007669"/>
    <property type="project" value="TreeGrafter"/>
</dbReference>